<name>A2EJS6_TRIV3</name>
<dbReference type="Gene3D" id="3.30.420.40">
    <property type="match status" value="1"/>
</dbReference>
<evidence type="ECO:0008006" key="5">
    <source>
        <dbReference type="Google" id="ProtNLM"/>
    </source>
</evidence>
<dbReference type="RefSeq" id="XP_001319287.1">
    <property type="nucleotide sequence ID" value="XM_001319252.1"/>
</dbReference>
<dbReference type="Proteomes" id="UP000001542">
    <property type="component" value="Unassembled WGS sequence"/>
</dbReference>
<dbReference type="Pfam" id="PF00012">
    <property type="entry name" value="HSP70"/>
    <property type="match status" value="1"/>
</dbReference>
<dbReference type="VEuPathDB" id="TrichDB:TVAG_123880"/>
<evidence type="ECO:0000313" key="4">
    <source>
        <dbReference type="Proteomes" id="UP000001542"/>
    </source>
</evidence>
<accession>A2EJS6</accession>
<proteinExistence type="predicted"/>
<dbReference type="GO" id="GO:0140662">
    <property type="term" value="F:ATP-dependent protein folding chaperone"/>
    <property type="evidence" value="ECO:0007669"/>
    <property type="project" value="InterPro"/>
</dbReference>
<dbReference type="SUPFAM" id="SSF53067">
    <property type="entry name" value="Actin-like ATPase domain"/>
    <property type="match status" value="1"/>
</dbReference>
<protein>
    <recommendedName>
        <fullName evidence="5">DnaK protein</fullName>
    </recommendedName>
</protein>
<reference evidence="3" key="2">
    <citation type="journal article" date="2007" name="Science">
        <title>Draft genome sequence of the sexually transmitted pathogen Trichomonas vaginalis.</title>
        <authorList>
            <person name="Carlton J.M."/>
            <person name="Hirt R.P."/>
            <person name="Silva J.C."/>
            <person name="Delcher A.L."/>
            <person name="Schatz M."/>
            <person name="Zhao Q."/>
            <person name="Wortman J.R."/>
            <person name="Bidwell S.L."/>
            <person name="Alsmark U.C.M."/>
            <person name="Besteiro S."/>
            <person name="Sicheritz-Ponten T."/>
            <person name="Noel C.J."/>
            <person name="Dacks J.B."/>
            <person name="Foster P.G."/>
            <person name="Simillion C."/>
            <person name="Van de Peer Y."/>
            <person name="Miranda-Saavedra D."/>
            <person name="Barton G.J."/>
            <person name="Westrop G.D."/>
            <person name="Mueller S."/>
            <person name="Dessi D."/>
            <person name="Fiori P.L."/>
            <person name="Ren Q."/>
            <person name="Paulsen I."/>
            <person name="Zhang H."/>
            <person name="Bastida-Corcuera F.D."/>
            <person name="Simoes-Barbosa A."/>
            <person name="Brown M.T."/>
            <person name="Hayes R.D."/>
            <person name="Mukherjee M."/>
            <person name="Okumura C.Y."/>
            <person name="Schneider R."/>
            <person name="Smith A.J."/>
            <person name="Vanacova S."/>
            <person name="Villalvazo M."/>
            <person name="Haas B.J."/>
            <person name="Pertea M."/>
            <person name="Feldblyum T.V."/>
            <person name="Utterback T.R."/>
            <person name="Shu C.L."/>
            <person name="Osoegawa K."/>
            <person name="de Jong P.J."/>
            <person name="Hrdy I."/>
            <person name="Horvathova L."/>
            <person name="Zubacova Z."/>
            <person name="Dolezal P."/>
            <person name="Malik S.B."/>
            <person name="Logsdon J.M. Jr."/>
            <person name="Henze K."/>
            <person name="Gupta A."/>
            <person name="Wang C.C."/>
            <person name="Dunne R.L."/>
            <person name="Upcroft J.A."/>
            <person name="Upcroft P."/>
            <person name="White O."/>
            <person name="Salzberg S.L."/>
            <person name="Tang P."/>
            <person name="Chiu C.-H."/>
            <person name="Lee Y.-S."/>
            <person name="Embley T.M."/>
            <person name="Coombs G.H."/>
            <person name="Mottram J.C."/>
            <person name="Tachezy J."/>
            <person name="Fraser-Liggett C.M."/>
            <person name="Johnson P.J."/>
        </authorList>
    </citation>
    <scope>NUCLEOTIDE SEQUENCE [LARGE SCALE GENOMIC DNA]</scope>
    <source>
        <strain evidence="3">G3</strain>
    </source>
</reference>
<organism evidence="3 4">
    <name type="scientific">Trichomonas vaginalis (strain ATCC PRA-98 / G3)</name>
    <dbReference type="NCBI Taxonomy" id="412133"/>
    <lineage>
        <taxon>Eukaryota</taxon>
        <taxon>Metamonada</taxon>
        <taxon>Parabasalia</taxon>
        <taxon>Trichomonadida</taxon>
        <taxon>Trichomonadidae</taxon>
        <taxon>Trichomonas</taxon>
    </lineage>
</organism>
<evidence type="ECO:0000256" key="2">
    <source>
        <dbReference type="ARBA" id="ARBA00022840"/>
    </source>
</evidence>
<keyword evidence="2" id="KW-0067">ATP-binding</keyword>
<dbReference type="AlphaFoldDB" id="A2EJS6"/>
<dbReference type="InterPro" id="IPR043129">
    <property type="entry name" value="ATPase_NBD"/>
</dbReference>
<dbReference type="KEGG" id="tva:4764949"/>
<dbReference type="InterPro" id="IPR018181">
    <property type="entry name" value="Heat_shock_70_CS"/>
</dbReference>
<sequence length="144" mass="16276">MNPLMDSSAIKDTFVGIDLGTTYCSVAVFQNGKAKVVEFNGKNAIPSMVFYGIPNQYGYQAQSNRNIPEYKKNVIYDSKRMLVKSYKDLETEIPHWTFDVESDKDGNPLILIDNGKNLSKIKPCEVSASILNYIRDTCQTKYLT</sequence>
<evidence type="ECO:0000313" key="3">
    <source>
        <dbReference type="EMBL" id="EAY07064.1"/>
    </source>
</evidence>
<dbReference type="OrthoDB" id="2401965at2759"/>
<dbReference type="PANTHER" id="PTHR19375">
    <property type="entry name" value="HEAT SHOCK PROTEIN 70KDA"/>
    <property type="match status" value="1"/>
</dbReference>
<dbReference type="InParanoid" id="A2EJS6"/>
<dbReference type="EMBL" id="DS113408">
    <property type="protein sequence ID" value="EAY07064.1"/>
    <property type="molecule type" value="Genomic_DNA"/>
</dbReference>
<dbReference type="VEuPathDB" id="TrichDB:TVAGG3_0409640"/>
<dbReference type="GO" id="GO:0005524">
    <property type="term" value="F:ATP binding"/>
    <property type="evidence" value="ECO:0007669"/>
    <property type="project" value="UniProtKB-KW"/>
</dbReference>
<evidence type="ECO:0000256" key="1">
    <source>
        <dbReference type="ARBA" id="ARBA00022741"/>
    </source>
</evidence>
<reference evidence="3" key="1">
    <citation type="submission" date="2006-10" db="EMBL/GenBank/DDBJ databases">
        <authorList>
            <person name="Amadeo P."/>
            <person name="Zhao Q."/>
            <person name="Wortman J."/>
            <person name="Fraser-Liggett C."/>
            <person name="Carlton J."/>
        </authorList>
    </citation>
    <scope>NUCLEOTIDE SEQUENCE</scope>
    <source>
        <strain evidence="3">G3</strain>
    </source>
</reference>
<keyword evidence="1" id="KW-0547">Nucleotide-binding</keyword>
<dbReference type="PROSITE" id="PS00297">
    <property type="entry name" value="HSP70_1"/>
    <property type="match status" value="1"/>
</dbReference>
<keyword evidence="4" id="KW-1185">Reference proteome</keyword>
<gene>
    <name evidence="3" type="ORF">TVAG_140380</name>
</gene>
<dbReference type="STRING" id="5722.A2EJS6"/>
<dbReference type="InterPro" id="IPR013126">
    <property type="entry name" value="Hsp_70_fam"/>
</dbReference>
<dbReference type="eggNOG" id="KOG0101">
    <property type="taxonomic scope" value="Eukaryota"/>
</dbReference>